<dbReference type="EC" id="2.4.1.117" evidence="5"/>
<keyword evidence="6 17" id="KW-0328">Glycosyltransferase</keyword>
<keyword evidence="9" id="KW-0256">Endoplasmic reticulum</keyword>
<dbReference type="AlphaFoldDB" id="A0A0J6Z9I3"/>
<keyword evidence="11 14" id="KW-1133">Transmembrane helix</keyword>
<sequence>MMSTPKQHKMNTMTCTDIVTETGSGRIPGERRPHAARIARTTGAPVLDVVVPVYNEQAVLSESVHRLHRYLRDAVPFPARITIADNASTDDTPRIAARLATELSDVRVVRLEEKGRGRALHHVWSTSDAAVLVYTDVDLSTDLAALGPLVAPLISGHSDLAIGTRLARGAHVTRGPKREIISRCYNFILKSTLSARFSDAQCGFKAIRADVAARLLPHVEDTGWFFDTELLVLAERSGLRIHEVPVDWVDDPDSRVDIVATAAADLRGIGRLLRGFASGAIPVNMIAAQLSSSREAAPRSLLRQVVRFGAIGLASTLAYIALFVLLQNDIGAQCANLVALLVTAIGNTAANRRFTFGVQGQSGLARHHVEGLLVFGIALGITSGSLSVLHAASAEPNHVVELVVLIAANLLATVVRFVLLRGWVFHPRRTTTEGIAR</sequence>
<protein>
    <recommendedName>
        <fullName evidence="5">dolichyl-phosphate beta-glucosyltransferase</fullName>
        <ecNumber evidence="5">2.4.1.117</ecNumber>
    </recommendedName>
</protein>
<keyword evidence="10" id="KW-0735">Signal-anchor</keyword>
<evidence type="ECO:0000256" key="9">
    <source>
        <dbReference type="ARBA" id="ARBA00022824"/>
    </source>
</evidence>
<dbReference type="GO" id="GO:0004581">
    <property type="term" value="F:dolichyl-phosphate beta-glucosyltransferase activity"/>
    <property type="evidence" value="ECO:0007669"/>
    <property type="project" value="UniProtKB-EC"/>
</dbReference>
<keyword evidence="8 14" id="KW-0812">Transmembrane</keyword>
<dbReference type="GO" id="GO:0016020">
    <property type="term" value="C:membrane"/>
    <property type="evidence" value="ECO:0007669"/>
    <property type="project" value="UniProtKB-SubCell"/>
</dbReference>
<dbReference type="InterPro" id="IPR029044">
    <property type="entry name" value="Nucleotide-diphossugar_trans"/>
</dbReference>
<dbReference type="CDD" id="cd04188">
    <property type="entry name" value="DPG_synthase"/>
    <property type="match status" value="1"/>
</dbReference>
<proteinExistence type="inferred from homology"/>
<reference evidence="17 18" key="1">
    <citation type="journal article" date="2015" name="Genome Biol. Evol.">
        <title>Characterization of Three Mycobacterium spp. with Potential Use in Bioremediation by Genome Sequencing and Comparative Genomics.</title>
        <authorList>
            <person name="Das S."/>
            <person name="Pettersson B.M."/>
            <person name="Behra P.R."/>
            <person name="Ramesh M."/>
            <person name="Dasgupta S."/>
            <person name="Bhattacharya A."/>
            <person name="Kirsebom L.A."/>
        </authorList>
    </citation>
    <scope>NUCLEOTIDE SEQUENCE [LARGE SCALE GENOMIC DNA]</scope>
    <source>
        <strain evidence="17 18">DSM 44075</strain>
    </source>
</reference>
<dbReference type="PANTHER" id="PTHR10859">
    <property type="entry name" value="GLYCOSYL TRANSFERASE"/>
    <property type="match status" value="1"/>
</dbReference>
<feature type="transmembrane region" description="Helical" evidence="14">
    <location>
        <begin position="305"/>
        <end position="324"/>
    </location>
</feature>
<comment type="caution">
    <text evidence="17">The sequence shown here is derived from an EMBL/GenBank/DDBJ whole genome shotgun (WGS) entry which is preliminary data.</text>
</comment>
<evidence type="ECO:0000256" key="11">
    <source>
        <dbReference type="ARBA" id="ARBA00022989"/>
    </source>
</evidence>
<name>A0A0J6Z9I3_9MYCO</name>
<dbReference type="EMBL" id="JYNU01000003">
    <property type="protein sequence ID" value="KMO81306.1"/>
    <property type="molecule type" value="Genomic_DNA"/>
</dbReference>
<evidence type="ECO:0000256" key="2">
    <source>
        <dbReference type="ARBA" id="ARBA00004389"/>
    </source>
</evidence>
<evidence type="ECO:0000256" key="4">
    <source>
        <dbReference type="ARBA" id="ARBA00006739"/>
    </source>
</evidence>
<dbReference type="Pfam" id="PF04138">
    <property type="entry name" value="GtrA_DPMS_TM"/>
    <property type="match status" value="1"/>
</dbReference>
<evidence type="ECO:0000256" key="12">
    <source>
        <dbReference type="ARBA" id="ARBA00023136"/>
    </source>
</evidence>
<accession>A0A0J6Z9I3</accession>
<dbReference type="PATRIC" id="fig|1807.14.peg.542"/>
<comment type="subcellular location">
    <subcellularLocation>
        <location evidence="2">Endoplasmic reticulum membrane</location>
        <topology evidence="2">Single-pass membrane protein</topology>
    </subcellularLocation>
    <subcellularLocation>
        <location evidence="1">Membrane</location>
        <topology evidence="1">Multi-pass membrane protein</topology>
    </subcellularLocation>
</comment>
<comment type="catalytic activity">
    <reaction evidence="13">
        <text>a di-trans,poly-cis-dolichyl phosphate + UDP-alpha-D-glucose = a di-trans,poly-cis-dolichyl beta-D-glucosyl phosphate + UDP</text>
        <dbReference type="Rhea" id="RHEA:15401"/>
        <dbReference type="Rhea" id="RHEA-COMP:19498"/>
        <dbReference type="Rhea" id="RHEA-COMP:19502"/>
        <dbReference type="ChEBI" id="CHEBI:57525"/>
        <dbReference type="ChEBI" id="CHEBI:57683"/>
        <dbReference type="ChEBI" id="CHEBI:58223"/>
        <dbReference type="ChEBI" id="CHEBI:58885"/>
        <dbReference type="EC" id="2.4.1.117"/>
    </reaction>
    <physiologicalReaction direction="left-to-right" evidence="13">
        <dbReference type="Rhea" id="RHEA:15402"/>
    </physiologicalReaction>
</comment>
<dbReference type="GO" id="GO:0000271">
    <property type="term" value="P:polysaccharide biosynthetic process"/>
    <property type="evidence" value="ECO:0007669"/>
    <property type="project" value="InterPro"/>
</dbReference>
<evidence type="ECO:0000256" key="3">
    <source>
        <dbReference type="ARBA" id="ARBA00004922"/>
    </source>
</evidence>
<dbReference type="Proteomes" id="UP000036313">
    <property type="component" value="Unassembled WGS sequence"/>
</dbReference>
<evidence type="ECO:0000256" key="6">
    <source>
        <dbReference type="ARBA" id="ARBA00022676"/>
    </source>
</evidence>
<evidence type="ECO:0000256" key="7">
    <source>
        <dbReference type="ARBA" id="ARBA00022679"/>
    </source>
</evidence>
<evidence type="ECO:0000256" key="13">
    <source>
        <dbReference type="ARBA" id="ARBA00045097"/>
    </source>
</evidence>
<dbReference type="FunFam" id="3.90.550.10:FF:000131">
    <property type="entry name" value="Glycosyl transferase"/>
    <property type="match status" value="1"/>
</dbReference>
<dbReference type="SUPFAM" id="SSF53448">
    <property type="entry name" value="Nucleotide-diphospho-sugar transferases"/>
    <property type="match status" value="1"/>
</dbReference>
<dbReference type="Gene3D" id="3.90.550.10">
    <property type="entry name" value="Spore Coat Polysaccharide Biosynthesis Protein SpsA, Chain A"/>
    <property type="match status" value="1"/>
</dbReference>
<comment type="similarity">
    <text evidence="4">Belongs to the glycosyltransferase 2 family.</text>
</comment>
<evidence type="ECO:0000256" key="1">
    <source>
        <dbReference type="ARBA" id="ARBA00004141"/>
    </source>
</evidence>
<evidence type="ECO:0000256" key="10">
    <source>
        <dbReference type="ARBA" id="ARBA00022968"/>
    </source>
</evidence>
<keyword evidence="7 17" id="KW-0808">Transferase</keyword>
<dbReference type="InterPro" id="IPR035518">
    <property type="entry name" value="DPG_synthase"/>
</dbReference>
<feature type="transmembrane region" description="Helical" evidence="14">
    <location>
        <begin position="398"/>
        <end position="419"/>
    </location>
</feature>
<feature type="transmembrane region" description="Helical" evidence="14">
    <location>
        <begin position="371"/>
        <end position="392"/>
    </location>
</feature>
<evidence type="ECO:0000259" key="16">
    <source>
        <dbReference type="Pfam" id="PF04138"/>
    </source>
</evidence>
<keyword evidence="12 14" id="KW-0472">Membrane</keyword>
<feature type="domain" description="Glycosyltransferase 2-like" evidence="15">
    <location>
        <begin position="49"/>
        <end position="214"/>
    </location>
</feature>
<gene>
    <name evidence="17" type="ORF">MOBUDSM44075_00533</name>
</gene>
<evidence type="ECO:0000313" key="18">
    <source>
        <dbReference type="Proteomes" id="UP000036313"/>
    </source>
</evidence>
<evidence type="ECO:0000256" key="5">
    <source>
        <dbReference type="ARBA" id="ARBA00012583"/>
    </source>
</evidence>
<dbReference type="InterPro" id="IPR007267">
    <property type="entry name" value="GtrA_DPMS_TM"/>
</dbReference>
<evidence type="ECO:0000259" key="15">
    <source>
        <dbReference type="Pfam" id="PF00535"/>
    </source>
</evidence>
<evidence type="ECO:0000256" key="8">
    <source>
        <dbReference type="ARBA" id="ARBA00022692"/>
    </source>
</evidence>
<dbReference type="Pfam" id="PF00535">
    <property type="entry name" value="Glycos_transf_2"/>
    <property type="match status" value="1"/>
</dbReference>
<evidence type="ECO:0000313" key="17">
    <source>
        <dbReference type="EMBL" id="KMO81306.1"/>
    </source>
</evidence>
<evidence type="ECO:0000256" key="14">
    <source>
        <dbReference type="SAM" id="Phobius"/>
    </source>
</evidence>
<dbReference type="PANTHER" id="PTHR10859:SF91">
    <property type="entry name" value="DOLICHYL-PHOSPHATE BETA-GLUCOSYLTRANSFERASE"/>
    <property type="match status" value="1"/>
</dbReference>
<feature type="domain" description="GtrA/DPMS transmembrane" evidence="16">
    <location>
        <begin position="307"/>
        <end position="425"/>
    </location>
</feature>
<comment type="pathway">
    <text evidence="3">Protein modification; protein glycosylation.</text>
</comment>
<dbReference type="InterPro" id="IPR001173">
    <property type="entry name" value="Glyco_trans_2-like"/>
</dbReference>
<dbReference type="GO" id="GO:0006487">
    <property type="term" value="P:protein N-linked glycosylation"/>
    <property type="evidence" value="ECO:0007669"/>
    <property type="project" value="TreeGrafter"/>
</dbReference>
<organism evidence="17 18">
    <name type="scientific">Mycolicibacterium obuense</name>
    <dbReference type="NCBI Taxonomy" id="1807"/>
    <lineage>
        <taxon>Bacteria</taxon>
        <taxon>Bacillati</taxon>
        <taxon>Actinomycetota</taxon>
        <taxon>Actinomycetes</taxon>
        <taxon>Mycobacteriales</taxon>
        <taxon>Mycobacteriaceae</taxon>
        <taxon>Mycolicibacterium</taxon>
    </lineage>
</organism>